<gene>
    <name evidence="12" type="ORF">KDA82_41430</name>
</gene>
<evidence type="ECO:0000256" key="10">
    <source>
        <dbReference type="ARBA" id="ARBA00023146"/>
    </source>
</evidence>
<keyword evidence="1" id="KW-0963">Cytoplasm</keyword>
<sequence length="82" mass="8794">MSDMVKIKFPDGAVKEFAKATTTEDIAASISPGLKKKAIAGKLNGKEIDLRAPILEDGAIEIITEGSEEALEIMRHSTAHLM</sequence>
<dbReference type="GO" id="GO:0004812">
    <property type="term" value="F:aminoacyl-tRNA ligase activity"/>
    <property type="evidence" value="ECO:0007669"/>
    <property type="project" value="UniProtKB-KW"/>
</dbReference>
<evidence type="ECO:0000256" key="8">
    <source>
        <dbReference type="ARBA" id="ARBA00022884"/>
    </source>
</evidence>
<feature type="domain" description="TGS" evidence="11">
    <location>
        <begin position="3"/>
        <end position="64"/>
    </location>
</feature>
<accession>A0A8T4J5S3</accession>
<keyword evidence="7" id="KW-0067">ATP-binding</keyword>
<dbReference type="EMBL" id="JAGSMN010002503">
    <property type="protein sequence ID" value="MBR7679285.1"/>
    <property type="molecule type" value="Genomic_DNA"/>
</dbReference>
<keyword evidence="8" id="KW-0694">RNA-binding</keyword>
<dbReference type="GO" id="GO:0006412">
    <property type="term" value="P:translation"/>
    <property type="evidence" value="ECO:0007669"/>
    <property type="project" value="UniProtKB-KW"/>
</dbReference>
<keyword evidence="4" id="KW-0479">Metal-binding</keyword>
<keyword evidence="13" id="KW-1185">Reference proteome</keyword>
<dbReference type="SUPFAM" id="SSF81271">
    <property type="entry name" value="TGS-like"/>
    <property type="match status" value="1"/>
</dbReference>
<keyword evidence="3" id="KW-0436">Ligase</keyword>
<dbReference type="CDD" id="cd01667">
    <property type="entry name" value="TGS_ThrRS"/>
    <property type="match status" value="1"/>
</dbReference>
<keyword evidence="9" id="KW-0648">Protein biosynthesis</keyword>
<dbReference type="PROSITE" id="PS51880">
    <property type="entry name" value="TGS"/>
    <property type="match status" value="1"/>
</dbReference>
<evidence type="ECO:0000259" key="11">
    <source>
        <dbReference type="PROSITE" id="PS51880"/>
    </source>
</evidence>
<name>A0A8T4J5S3_9ACTN</name>
<comment type="caution">
    <text evidence="12">The sequence shown here is derived from an EMBL/GenBank/DDBJ whole genome shotgun (WGS) entry which is preliminary data.</text>
</comment>
<dbReference type="Proteomes" id="UP000675554">
    <property type="component" value="Unassembled WGS sequence"/>
</dbReference>
<dbReference type="Gene3D" id="3.10.20.30">
    <property type="match status" value="1"/>
</dbReference>
<evidence type="ECO:0000256" key="9">
    <source>
        <dbReference type="ARBA" id="ARBA00022917"/>
    </source>
</evidence>
<evidence type="ECO:0000256" key="4">
    <source>
        <dbReference type="ARBA" id="ARBA00022723"/>
    </source>
</evidence>
<dbReference type="FunFam" id="3.10.20.30:FF:000005">
    <property type="entry name" value="Threonine--tRNA ligase"/>
    <property type="match status" value="1"/>
</dbReference>
<evidence type="ECO:0000256" key="5">
    <source>
        <dbReference type="ARBA" id="ARBA00022741"/>
    </source>
</evidence>
<evidence type="ECO:0000313" key="13">
    <source>
        <dbReference type="Proteomes" id="UP000675554"/>
    </source>
</evidence>
<reference evidence="12" key="1">
    <citation type="submission" date="2021-04" db="EMBL/GenBank/DDBJ databases">
        <title>Sequencing of actinobacteria type strains.</title>
        <authorList>
            <person name="Nguyen G.-S."/>
            <person name="Wentzel A."/>
        </authorList>
    </citation>
    <scope>NUCLEOTIDE SEQUENCE</scope>
    <source>
        <strain evidence="12">DSM 42095</strain>
    </source>
</reference>
<keyword evidence="10" id="KW-0030">Aminoacyl-tRNA synthetase</keyword>
<keyword evidence="2" id="KW-0820">tRNA-binding</keyword>
<protein>
    <submittedName>
        <fullName evidence="12">TGS domain-containing protein</fullName>
    </submittedName>
</protein>
<dbReference type="GO" id="GO:0005524">
    <property type="term" value="F:ATP binding"/>
    <property type="evidence" value="ECO:0007669"/>
    <property type="project" value="UniProtKB-KW"/>
</dbReference>
<proteinExistence type="predicted"/>
<evidence type="ECO:0000256" key="7">
    <source>
        <dbReference type="ARBA" id="ARBA00022840"/>
    </source>
</evidence>
<feature type="non-terminal residue" evidence="12">
    <location>
        <position position="82"/>
    </location>
</feature>
<dbReference type="AlphaFoldDB" id="A0A8T4J5S3"/>
<dbReference type="GO" id="GO:0000049">
    <property type="term" value="F:tRNA binding"/>
    <property type="evidence" value="ECO:0007669"/>
    <property type="project" value="UniProtKB-KW"/>
</dbReference>
<dbReference type="GO" id="GO:0046872">
    <property type="term" value="F:metal ion binding"/>
    <property type="evidence" value="ECO:0007669"/>
    <property type="project" value="UniProtKB-KW"/>
</dbReference>
<dbReference type="InterPro" id="IPR012676">
    <property type="entry name" value="TGS-like"/>
</dbReference>
<dbReference type="Pfam" id="PF02824">
    <property type="entry name" value="TGS"/>
    <property type="match status" value="1"/>
</dbReference>
<evidence type="ECO:0000256" key="3">
    <source>
        <dbReference type="ARBA" id="ARBA00022598"/>
    </source>
</evidence>
<evidence type="ECO:0000256" key="1">
    <source>
        <dbReference type="ARBA" id="ARBA00022490"/>
    </source>
</evidence>
<keyword evidence="5" id="KW-0547">Nucleotide-binding</keyword>
<dbReference type="InterPro" id="IPR004095">
    <property type="entry name" value="TGS"/>
</dbReference>
<organism evidence="12 13">
    <name type="scientific">Streptomyces daliensis</name>
    <dbReference type="NCBI Taxonomy" id="299421"/>
    <lineage>
        <taxon>Bacteria</taxon>
        <taxon>Bacillati</taxon>
        <taxon>Actinomycetota</taxon>
        <taxon>Actinomycetes</taxon>
        <taxon>Kitasatosporales</taxon>
        <taxon>Streptomycetaceae</taxon>
        <taxon>Streptomyces</taxon>
    </lineage>
</organism>
<dbReference type="InterPro" id="IPR012675">
    <property type="entry name" value="Beta-grasp_dom_sf"/>
</dbReference>
<evidence type="ECO:0000313" key="12">
    <source>
        <dbReference type="EMBL" id="MBR7679285.1"/>
    </source>
</evidence>
<evidence type="ECO:0000256" key="2">
    <source>
        <dbReference type="ARBA" id="ARBA00022555"/>
    </source>
</evidence>
<evidence type="ECO:0000256" key="6">
    <source>
        <dbReference type="ARBA" id="ARBA00022833"/>
    </source>
</evidence>
<keyword evidence="6" id="KW-0862">Zinc</keyword>